<evidence type="ECO:0000313" key="2">
    <source>
        <dbReference type="EMBL" id="ABS67120.1"/>
    </source>
</evidence>
<sequence>MRAPAKRHLGAPPFTGSISAIGFSMSQTSLSAIRQTLEQGLTPVFLELEDESHKHAGHAGVSHQLKGAEHREDGGVTHLRVRVVATDFTGKSRIERHRIVNGLLQGEIAKGLHAIAIEAKAPGE</sequence>
<dbReference type="SUPFAM" id="SSF82657">
    <property type="entry name" value="BolA-like"/>
    <property type="match status" value="1"/>
</dbReference>
<dbReference type="GO" id="GO:0016226">
    <property type="term" value="P:iron-sulfur cluster assembly"/>
    <property type="evidence" value="ECO:0007669"/>
    <property type="project" value="TreeGrafter"/>
</dbReference>
<dbReference type="AlphaFoldDB" id="A7IGH7"/>
<dbReference type="PANTHER" id="PTHR46230">
    <property type="match status" value="1"/>
</dbReference>
<dbReference type="EMBL" id="CP000781">
    <property type="protein sequence ID" value="ABS67120.1"/>
    <property type="molecule type" value="Genomic_DNA"/>
</dbReference>
<reference evidence="2 3" key="1">
    <citation type="submission" date="2007-07" db="EMBL/GenBank/DDBJ databases">
        <title>Complete sequence of chromosome of Xanthobacter autotrophicus Py2.</title>
        <authorList>
            <consortium name="US DOE Joint Genome Institute"/>
            <person name="Copeland A."/>
            <person name="Lucas S."/>
            <person name="Lapidus A."/>
            <person name="Barry K."/>
            <person name="Glavina del Rio T."/>
            <person name="Hammon N."/>
            <person name="Israni S."/>
            <person name="Dalin E."/>
            <person name="Tice H."/>
            <person name="Pitluck S."/>
            <person name="Sims D."/>
            <person name="Brettin T."/>
            <person name="Bruce D."/>
            <person name="Detter J.C."/>
            <person name="Han C."/>
            <person name="Tapia R."/>
            <person name="Brainard J."/>
            <person name="Schmutz J."/>
            <person name="Larimer F."/>
            <person name="Land M."/>
            <person name="Hauser L."/>
            <person name="Kyrpides N."/>
            <person name="Kim E."/>
            <person name="Ensigns S.A."/>
            <person name="Richardson P."/>
        </authorList>
    </citation>
    <scope>NUCLEOTIDE SEQUENCE [LARGE SCALE GENOMIC DNA]</scope>
    <source>
        <strain evidence="3">ATCC BAA-1158 / Py2</strain>
    </source>
</reference>
<dbReference type="Pfam" id="PF01722">
    <property type="entry name" value="BolA"/>
    <property type="match status" value="1"/>
</dbReference>
<gene>
    <name evidence="2" type="ordered locus">Xaut_1875</name>
</gene>
<accession>A7IGH7</accession>
<proteinExistence type="inferred from homology"/>
<organism evidence="2 3">
    <name type="scientific">Xanthobacter autotrophicus (strain ATCC BAA-1158 / Py2)</name>
    <dbReference type="NCBI Taxonomy" id="78245"/>
    <lineage>
        <taxon>Bacteria</taxon>
        <taxon>Pseudomonadati</taxon>
        <taxon>Pseudomonadota</taxon>
        <taxon>Alphaproteobacteria</taxon>
        <taxon>Hyphomicrobiales</taxon>
        <taxon>Xanthobacteraceae</taxon>
        <taxon>Xanthobacter</taxon>
    </lineage>
</organism>
<dbReference type="PhylomeDB" id="A7IGH7"/>
<keyword evidence="3" id="KW-1185">Reference proteome</keyword>
<evidence type="ECO:0000313" key="3">
    <source>
        <dbReference type="Proteomes" id="UP000002417"/>
    </source>
</evidence>
<dbReference type="InterPro" id="IPR036065">
    <property type="entry name" value="BolA-like_sf"/>
</dbReference>
<dbReference type="Proteomes" id="UP000002417">
    <property type="component" value="Chromosome"/>
</dbReference>
<dbReference type="KEGG" id="xau:Xaut_1875"/>
<protein>
    <submittedName>
        <fullName evidence="2">BolA family protein</fullName>
    </submittedName>
</protein>
<dbReference type="PANTHER" id="PTHR46230:SF7">
    <property type="entry name" value="BOLA-LIKE PROTEIN 1"/>
    <property type="match status" value="1"/>
</dbReference>
<dbReference type="STRING" id="78245.Xaut_1875"/>
<dbReference type="eggNOG" id="COG0271">
    <property type="taxonomic scope" value="Bacteria"/>
</dbReference>
<dbReference type="InterPro" id="IPR002634">
    <property type="entry name" value="BolA"/>
</dbReference>
<dbReference type="Gene3D" id="3.30.300.90">
    <property type="entry name" value="BolA-like"/>
    <property type="match status" value="1"/>
</dbReference>
<evidence type="ECO:0000256" key="1">
    <source>
        <dbReference type="RuleBase" id="RU003860"/>
    </source>
</evidence>
<dbReference type="HOGENOM" id="CLU_109462_2_1_5"/>
<comment type="similarity">
    <text evidence="1">Belongs to the BolA/IbaG family.</text>
</comment>
<name>A7IGH7_XANP2</name>